<reference evidence="2 3" key="1">
    <citation type="journal article" date="2019" name="Int. J. Syst. Evol. Microbiol.">
        <title>The Global Catalogue of Microorganisms (GCM) 10K type strain sequencing project: providing services to taxonomists for standard genome sequencing and annotation.</title>
        <authorList>
            <consortium name="The Broad Institute Genomics Platform"/>
            <consortium name="The Broad Institute Genome Sequencing Center for Infectious Disease"/>
            <person name="Wu L."/>
            <person name="Ma J."/>
        </authorList>
    </citation>
    <scope>NUCLEOTIDE SEQUENCE [LARGE SCALE GENOMIC DNA]</scope>
    <source>
        <strain evidence="2 3">JCM 9933</strain>
    </source>
</reference>
<proteinExistence type="predicted"/>
<dbReference type="Proteomes" id="UP001501588">
    <property type="component" value="Unassembled WGS sequence"/>
</dbReference>
<feature type="region of interest" description="Disordered" evidence="1">
    <location>
        <begin position="90"/>
        <end position="121"/>
    </location>
</feature>
<keyword evidence="3" id="KW-1185">Reference proteome</keyword>
<comment type="caution">
    <text evidence="2">The sequence shown here is derived from an EMBL/GenBank/DDBJ whole genome shotgun (WGS) entry which is preliminary data.</text>
</comment>
<name>A0ABN1ELF4_9PROT</name>
<sequence>MPGMPPLPFLNQLIREAASEVFGEGAISRVSSKEVADSYGDDVLSVCIVFTGVRSHDFVQGKMMDASAAIRRILQHYGEERFATVDYDAEGGWERKRRKRPTAETKPSRGGKVGRGARTPG</sequence>
<gene>
    <name evidence="2" type="ORF">GCM10009416_04280</name>
</gene>
<dbReference type="EMBL" id="BAAAFZ010000007">
    <property type="protein sequence ID" value="GAA0569148.1"/>
    <property type="molecule type" value="Genomic_DNA"/>
</dbReference>
<evidence type="ECO:0000313" key="3">
    <source>
        <dbReference type="Proteomes" id="UP001501588"/>
    </source>
</evidence>
<evidence type="ECO:0000313" key="2">
    <source>
        <dbReference type="EMBL" id="GAA0569148.1"/>
    </source>
</evidence>
<evidence type="ECO:0000256" key="1">
    <source>
        <dbReference type="SAM" id="MobiDB-lite"/>
    </source>
</evidence>
<protein>
    <submittedName>
        <fullName evidence="2">Uncharacterized protein</fullName>
    </submittedName>
</protein>
<accession>A0ABN1ELF4</accession>
<organism evidence="2 3">
    <name type="scientific">Craurococcus roseus</name>
    <dbReference type="NCBI Taxonomy" id="77585"/>
    <lineage>
        <taxon>Bacteria</taxon>
        <taxon>Pseudomonadati</taxon>
        <taxon>Pseudomonadota</taxon>
        <taxon>Alphaproteobacteria</taxon>
        <taxon>Acetobacterales</taxon>
        <taxon>Acetobacteraceae</taxon>
        <taxon>Craurococcus</taxon>
    </lineage>
</organism>